<evidence type="ECO:0000313" key="3">
    <source>
        <dbReference type="Proteomes" id="UP001642483"/>
    </source>
</evidence>
<evidence type="ECO:0000313" key="2">
    <source>
        <dbReference type="EMBL" id="CAK8680248.1"/>
    </source>
</evidence>
<sequence length="185" mass="20868">MSVSYAKESSKREPAKRTLQNSRKTAKSKSITYASNPDLRKVQHADGLPLPPVLPVLHRRYGPELQLPFTHRMSTIRKGCSLHCLPSSFSNAAGDLRKCRKKLGSMQRLPQNEVNFGFQGLSRRFSSQQSLLSRPFELHSRENVSGKINCLPMHCRSDQKAGNEHGRLISSQKGFAKKISLFKNH</sequence>
<organism evidence="2 3">
    <name type="scientific">Clavelina lepadiformis</name>
    <name type="common">Light-bulb sea squirt</name>
    <name type="synonym">Ascidia lepadiformis</name>
    <dbReference type="NCBI Taxonomy" id="159417"/>
    <lineage>
        <taxon>Eukaryota</taxon>
        <taxon>Metazoa</taxon>
        <taxon>Chordata</taxon>
        <taxon>Tunicata</taxon>
        <taxon>Ascidiacea</taxon>
        <taxon>Aplousobranchia</taxon>
        <taxon>Clavelinidae</taxon>
        <taxon>Clavelina</taxon>
    </lineage>
</organism>
<reference evidence="2 3" key="1">
    <citation type="submission" date="2024-02" db="EMBL/GenBank/DDBJ databases">
        <authorList>
            <person name="Daric V."/>
            <person name="Darras S."/>
        </authorList>
    </citation>
    <scope>NUCLEOTIDE SEQUENCE [LARGE SCALE GENOMIC DNA]</scope>
</reference>
<dbReference type="Proteomes" id="UP001642483">
    <property type="component" value="Unassembled WGS sequence"/>
</dbReference>
<evidence type="ECO:0000256" key="1">
    <source>
        <dbReference type="SAM" id="MobiDB-lite"/>
    </source>
</evidence>
<feature type="compositionally biased region" description="Polar residues" evidence="1">
    <location>
        <begin position="18"/>
        <end position="30"/>
    </location>
</feature>
<name>A0ABP0FMJ5_CLALP</name>
<protein>
    <submittedName>
        <fullName evidence="2">Uncharacterized protein</fullName>
    </submittedName>
</protein>
<keyword evidence="3" id="KW-1185">Reference proteome</keyword>
<dbReference type="EMBL" id="CAWYQH010000068">
    <property type="protein sequence ID" value="CAK8680248.1"/>
    <property type="molecule type" value="Genomic_DNA"/>
</dbReference>
<comment type="caution">
    <text evidence="2">The sequence shown here is derived from an EMBL/GenBank/DDBJ whole genome shotgun (WGS) entry which is preliminary data.</text>
</comment>
<proteinExistence type="predicted"/>
<gene>
    <name evidence="2" type="ORF">CVLEPA_LOCUS10521</name>
</gene>
<feature type="region of interest" description="Disordered" evidence="1">
    <location>
        <begin position="1"/>
        <end position="30"/>
    </location>
</feature>
<accession>A0ABP0FMJ5</accession>